<feature type="transmembrane region" description="Helical" evidence="2">
    <location>
        <begin position="12"/>
        <end position="30"/>
    </location>
</feature>
<dbReference type="RefSeq" id="WP_347324427.1">
    <property type="nucleotide sequence ID" value="NZ_JBCGUH010000003.1"/>
</dbReference>
<keyword evidence="2" id="KW-0812">Transmembrane</keyword>
<evidence type="ECO:0000313" key="4">
    <source>
        <dbReference type="Proteomes" id="UP001597233"/>
    </source>
</evidence>
<comment type="caution">
    <text evidence="3">The sequence shown here is derived from an EMBL/GenBank/DDBJ whole genome shotgun (WGS) entry which is preliminary data.</text>
</comment>
<keyword evidence="2" id="KW-1133">Transmembrane helix</keyword>
<reference evidence="4" key="1">
    <citation type="journal article" date="2019" name="Int. J. Syst. Evol. Microbiol.">
        <title>The Global Catalogue of Microorganisms (GCM) 10K type strain sequencing project: providing services to taxonomists for standard genome sequencing and annotation.</title>
        <authorList>
            <consortium name="The Broad Institute Genomics Platform"/>
            <consortium name="The Broad Institute Genome Sequencing Center for Infectious Disease"/>
            <person name="Wu L."/>
            <person name="Ma J."/>
        </authorList>
    </citation>
    <scope>NUCLEOTIDE SEQUENCE [LARGE SCALE GENOMIC DNA]</scope>
    <source>
        <strain evidence="4">CCUG 54950</strain>
    </source>
</reference>
<keyword evidence="2" id="KW-0472">Membrane</keyword>
<proteinExistence type="predicted"/>
<feature type="transmembrane region" description="Helical" evidence="2">
    <location>
        <begin position="64"/>
        <end position="82"/>
    </location>
</feature>
<sequence length="595" mass="67294">MYQKLIVAPQRAWMALATALVLAVIHQYLFCGHAMGVSYPVFVILFYLYMYTHGGDRLRPGSAISRLLMTAIVLLSLTYALFANPLFSVLNLLAVPVLIVLHTTYMLSERRPAWSSAALGWAAVEQVLVHMFAHVPTPIRMLYHQLAKRMEQERRRTLGRILIGVVTALPLLVVVLLLLTSADRMFDELLSNLPSWFVGLTPGPVLFRIAWIGVMMLVIFAYLWGFVRPLHRDPLSGRYISEKDANVPYHEPLSGEIEKSSAQAGQTEDGGTTAYKGQPRSERQTPYERPIEHERQTEQARPIEHEQQAGYGGQSQSKYGKLSQHTEHITTAPSTPAILWDAPIEPLRLLRLDPIVAATILVLVNLVYMLFVWLQFSYLFGAGQGRLPDGSTYAEYARSGFGELVIVTAINFTLLLSVLYTSAPARSLLMKVNRWLLYILVICSAVMLSSAFTRLVLYEQAYGYTVTRLLVHIFMLFLGVLLLLAGLRIRFSRLPLYKCFLILGLSVYVVLNYAGMESWIAERNIERYAESGQIDQDYLIGLSADAVPILLEFADQHPQLGLTTRLRQSKQDLLEQDHSWQAFNWSIYRAARELR</sequence>
<keyword evidence="4" id="KW-1185">Reference proteome</keyword>
<feature type="transmembrane region" description="Helical" evidence="2">
    <location>
        <begin position="36"/>
        <end position="52"/>
    </location>
</feature>
<feature type="transmembrane region" description="Helical" evidence="2">
    <location>
        <begin position="400"/>
        <end position="423"/>
    </location>
</feature>
<feature type="transmembrane region" description="Helical" evidence="2">
    <location>
        <begin position="158"/>
        <end position="179"/>
    </location>
</feature>
<evidence type="ECO:0000256" key="1">
    <source>
        <dbReference type="SAM" id="MobiDB-lite"/>
    </source>
</evidence>
<dbReference type="EMBL" id="JBHUEH010000010">
    <property type="protein sequence ID" value="MFD1884784.1"/>
    <property type="molecule type" value="Genomic_DNA"/>
</dbReference>
<gene>
    <name evidence="3" type="ORF">ACFSC9_04535</name>
</gene>
<dbReference type="Pfam" id="PF13687">
    <property type="entry name" value="DUF4153"/>
    <property type="match status" value="2"/>
</dbReference>
<dbReference type="InterPro" id="IPR025291">
    <property type="entry name" value="DUF4153"/>
</dbReference>
<evidence type="ECO:0000256" key="2">
    <source>
        <dbReference type="SAM" id="Phobius"/>
    </source>
</evidence>
<feature type="transmembrane region" description="Helical" evidence="2">
    <location>
        <begin position="88"/>
        <end position="107"/>
    </location>
</feature>
<feature type="region of interest" description="Disordered" evidence="1">
    <location>
        <begin position="256"/>
        <end position="326"/>
    </location>
</feature>
<protein>
    <submittedName>
        <fullName evidence="3">DUF4173 domain-containing protein</fullName>
    </submittedName>
</protein>
<feature type="transmembrane region" description="Helical" evidence="2">
    <location>
        <begin position="205"/>
        <end position="227"/>
    </location>
</feature>
<feature type="compositionally biased region" description="Basic and acidic residues" evidence="1">
    <location>
        <begin position="279"/>
        <end position="307"/>
    </location>
</feature>
<feature type="transmembrane region" description="Helical" evidence="2">
    <location>
        <begin position="469"/>
        <end position="487"/>
    </location>
</feature>
<accession>A0ABW4RET8</accession>
<feature type="transmembrane region" description="Helical" evidence="2">
    <location>
        <begin position="355"/>
        <end position="380"/>
    </location>
</feature>
<feature type="compositionally biased region" description="Polar residues" evidence="1">
    <location>
        <begin position="260"/>
        <end position="270"/>
    </location>
</feature>
<feature type="transmembrane region" description="Helical" evidence="2">
    <location>
        <begin position="499"/>
        <end position="516"/>
    </location>
</feature>
<name>A0ABW4RET8_9BACL</name>
<evidence type="ECO:0000313" key="3">
    <source>
        <dbReference type="EMBL" id="MFD1884784.1"/>
    </source>
</evidence>
<feature type="transmembrane region" description="Helical" evidence="2">
    <location>
        <begin position="435"/>
        <end position="457"/>
    </location>
</feature>
<dbReference type="Proteomes" id="UP001597233">
    <property type="component" value="Unassembled WGS sequence"/>
</dbReference>
<organism evidence="3 4">
    <name type="scientific">Paenibacillus wenxiniae</name>
    <dbReference type="NCBI Taxonomy" id="1636843"/>
    <lineage>
        <taxon>Bacteria</taxon>
        <taxon>Bacillati</taxon>
        <taxon>Bacillota</taxon>
        <taxon>Bacilli</taxon>
        <taxon>Bacillales</taxon>
        <taxon>Paenibacillaceae</taxon>
        <taxon>Paenibacillus</taxon>
    </lineage>
</organism>